<gene>
    <name evidence="1" type="ORF">BLA29_005392</name>
</gene>
<dbReference type="EMBL" id="MUJZ01029535">
    <property type="protein sequence ID" value="OTF78095.1"/>
    <property type="molecule type" value="Genomic_DNA"/>
</dbReference>
<dbReference type="InterPro" id="IPR022272">
    <property type="entry name" value="Lipocalin_CS"/>
</dbReference>
<evidence type="ECO:0000313" key="2">
    <source>
        <dbReference type="Proteomes" id="UP000194236"/>
    </source>
</evidence>
<evidence type="ECO:0000313" key="1">
    <source>
        <dbReference type="EMBL" id="OTF78095.1"/>
    </source>
</evidence>
<dbReference type="Gene3D" id="2.40.128.20">
    <property type="match status" value="1"/>
</dbReference>
<comment type="caution">
    <text evidence="1">The sequence shown here is derived from an EMBL/GenBank/DDBJ whole genome shotgun (WGS) entry which is preliminary data.</text>
</comment>
<dbReference type="PROSITE" id="PS00213">
    <property type="entry name" value="LIPOCALIN"/>
    <property type="match status" value="1"/>
</dbReference>
<accession>A0A1Y3BFZ8</accession>
<evidence type="ECO:0008006" key="3">
    <source>
        <dbReference type="Google" id="ProtNLM"/>
    </source>
</evidence>
<reference evidence="1 2" key="1">
    <citation type="submission" date="2017-03" db="EMBL/GenBank/DDBJ databases">
        <title>Genome Survey of Euroglyphus maynei.</title>
        <authorList>
            <person name="Arlian L.G."/>
            <person name="Morgan M.S."/>
            <person name="Rider S.D."/>
        </authorList>
    </citation>
    <scope>NUCLEOTIDE SEQUENCE [LARGE SCALE GENOMIC DNA]</scope>
    <source>
        <strain evidence="1">Arlian Lab</strain>
        <tissue evidence="1">Whole body</tissue>
    </source>
</reference>
<organism evidence="1 2">
    <name type="scientific">Euroglyphus maynei</name>
    <name type="common">Mayne's house dust mite</name>
    <dbReference type="NCBI Taxonomy" id="6958"/>
    <lineage>
        <taxon>Eukaryota</taxon>
        <taxon>Metazoa</taxon>
        <taxon>Ecdysozoa</taxon>
        <taxon>Arthropoda</taxon>
        <taxon>Chelicerata</taxon>
        <taxon>Arachnida</taxon>
        <taxon>Acari</taxon>
        <taxon>Acariformes</taxon>
        <taxon>Sarcoptiformes</taxon>
        <taxon>Astigmata</taxon>
        <taxon>Psoroptidia</taxon>
        <taxon>Analgoidea</taxon>
        <taxon>Pyroglyphidae</taxon>
        <taxon>Pyroglyphinae</taxon>
        <taxon>Euroglyphus</taxon>
    </lineage>
</organism>
<protein>
    <recommendedName>
        <fullName evidence="3">Lipocalin/cytosolic fatty-acid binding domain-containing protein</fullName>
    </recommendedName>
</protein>
<sequence length="91" mass="10680">MHRFHGGDCPRIEPMANFNIDRFLGEWFVLESANDNGQVCLREEFNASQEAVVLMPKHEELIDMARNELEPTGRPKYETEDAMKIMEKVYY</sequence>
<feature type="non-terminal residue" evidence="1">
    <location>
        <position position="91"/>
    </location>
</feature>
<dbReference type="OrthoDB" id="6728016at2759"/>
<proteinExistence type="predicted"/>
<name>A0A1Y3BFZ8_EURMA</name>
<dbReference type="SUPFAM" id="SSF50814">
    <property type="entry name" value="Lipocalins"/>
    <property type="match status" value="1"/>
</dbReference>
<dbReference type="Proteomes" id="UP000194236">
    <property type="component" value="Unassembled WGS sequence"/>
</dbReference>
<dbReference type="AlphaFoldDB" id="A0A1Y3BFZ8"/>
<dbReference type="InterPro" id="IPR012674">
    <property type="entry name" value="Calycin"/>
</dbReference>
<keyword evidence="2" id="KW-1185">Reference proteome</keyword>